<accession>A0ABX9Q5A9</accession>
<reference evidence="1 2" key="1">
    <citation type="submission" date="2018-09" db="EMBL/GenBank/DDBJ databases">
        <authorList>
            <person name="Livingstone P.G."/>
            <person name="Whitworth D.E."/>
        </authorList>
    </citation>
    <scope>NUCLEOTIDE SEQUENCE [LARGE SCALE GENOMIC DNA]</scope>
    <source>
        <strain evidence="1 2">CA031B</strain>
    </source>
</reference>
<proteinExistence type="predicted"/>
<dbReference type="InterPro" id="IPR029017">
    <property type="entry name" value="Enolase-like_N"/>
</dbReference>
<name>A0ABX9Q5A9_9BACT</name>
<dbReference type="SUPFAM" id="SSF54826">
    <property type="entry name" value="Enolase N-terminal domain-like"/>
    <property type="match status" value="1"/>
</dbReference>
<protein>
    <submittedName>
        <fullName evidence="1">L-rhamnonate dehydratase</fullName>
    </submittedName>
</protein>
<keyword evidence="2" id="KW-1185">Reference proteome</keyword>
<evidence type="ECO:0000313" key="2">
    <source>
        <dbReference type="Proteomes" id="UP000278907"/>
    </source>
</evidence>
<comment type="caution">
    <text evidence="1">The sequence shown here is derived from an EMBL/GenBank/DDBJ whole genome shotgun (WGS) entry which is preliminary data.</text>
</comment>
<dbReference type="Proteomes" id="UP000278907">
    <property type="component" value="Unassembled WGS sequence"/>
</dbReference>
<feature type="non-terminal residue" evidence="1">
    <location>
        <position position="64"/>
    </location>
</feature>
<sequence length="64" mass="7161">MKITSVRTRVFQWTGKTVPPQGHFCSNAMDLLYSPAESMSTFRFHAWTVVEIETDTGLIGLGNV</sequence>
<dbReference type="EMBL" id="RAWI01000844">
    <property type="protein sequence ID" value="RKH87164.1"/>
    <property type="molecule type" value="Genomic_DNA"/>
</dbReference>
<gene>
    <name evidence="1" type="ORF">D7Y13_42100</name>
</gene>
<organism evidence="1 2">
    <name type="scientific">Corallococcus praedator</name>
    <dbReference type="NCBI Taxonomy" id="2316724"/>
    <lineage>
        <taxon>Bacteria</taxon>
        <taxon>Pseudomonadati</taxon>
        <taxon>Myxococcota</taxon>
        <taxon>Myxococcia</taxon>
        <taxon>Myxococcales</taxon>
        <taxon>Cystobacterineae</taxon>
        <taxon>Myxococcaceae</taxon>
        <taxon>Corallococcus</taxon>
    </lineage>
</organism>
<evidence type="ECO:0000313" key="1">
    <source>
        <dbReference type="EMBL" id="RKH87164.1"/>
    </source>
</evidence>
<dbReference type="Gene3D" id="3.30.390.10">
    <property type="entry name" value="Enolase-like, N-terminal domain"/>
    <property type="match status" value="1"/>
</dbReference>